<dbReference type="InParanoid" id="W0RHE1"/>
<evidence type="ECO:0000256" key="1">
    <source>
        <dbReference type="SAM" id="SignalP"/>
    </source>
</evidence>
<dbReference type="KEGG" id="gba:J421_1281"/>
<proteinExistence type="predicted"/>
<organism evidence="2 3">
    <name type="scientific">Gemmatirosa kalamazoonensis</name>
    <dbReference type="NCBI Taxonomy" id="861299"/>
    <lineage>
        <taxon>Bacteria</taxon>
        <taxon>Pseudomonadati</taxon>
        <taxon>Gemmatimonadota</taxon>
        <taxon>Gemmatimonadia</taxon>
        <taxon>Gemmatimonadales</taxon>
        <taxon>Gemmatimonadaceae</taxon>
        <taxon>Gemmatirosa</taxon>
    </lineage>
</organism>
<reference evidence="2 3" key="1">
    <citation type="journal article" date="2014" name="Genome Announc.">
        <title>Genome Sequence and Methylome of Soil Bacterium Gemmatirosa kalamazoonensis KBS708T, a Member of the Rarely Cultivated Gemmatimonadetes Phylum.</title>
        <authorList>
            <person name="Debruyn J.M."/>
            <person name="Radosevich M."/>
            <person name="Wommack K.E."/>
            <person name="Polson S.W."/>
            <person name="Hauser L.J."/>
            <person name="Fawaz M.N."/>
            <person name="Korlach J."/>
            <person name="Tsai Y.C."/>
        </authorList>
    </citation>
    <scope>NUCLEOTIDE SEQUENCE [LARGE SCALE GENOMIC DNA]</scope>
    <source>
        <strain evidence="2 3">KBS708</strain>
    </source>
</reference>
<feature type="signal peptide" evidence="1">
    <location>
        <begin position="1"/>
        <end position="22"/>
    </location>
</feature>
<gene>
    <name evidence="2" type="ORF">J421_1281</name>
</gene>
<dbReference type="EMBL" id="CP007128">
    <property type="protein sequence ID" value="AHG88818.1"/>
    <property type="molecule type" value="Genomic_DNA"/>
</dbReference>
<evidence type="ECO:0000313" key="2">
    <source>
        <dbReference type="EMBL" id="AHG88818.1"/>
    </source>
</evidence>
<accession>W0RHE1</accession>
<keyword evidence="1" id="KW-0732">Signal</keyword>
<dbReference type="Proteomes" id="UP000019151">
    <property type="component" value="Chromosome"/>
</dbReference>
<name>W0RHE1_9BACT</name>
<sequence>MQHRRLVVSAAFLAVGVLGALAACDSKKDAAAPTAPVSTPALSASPNVATAIGERVASVCRGYQREQARVAAELAKAPKDAELSRQATAIASMIRTTCE</sequence>
<dbReference type="STRING" id="861299.J421_1281"/>
<dbReference type="PROSITE" id="PS51257">
    <property type="entry name" value="PROKAR_LIPOPROTEIN"/>
    <property type="match status" value="1"/>
</dbReference>
<dbReference type="RefSeq" id="WP_025410344.1">
    <property type="nucleotide sequence ID" value="NZ_CP007128.1"/>
</dbReference>
<keyword evidence="3" id="KW-1185">Reference proteome</keyword>
<dbReference type="AlphaFoldDB" id="W0RHE1"/>
<evidence type="ECO:0000313" key="3">
    <source>
        <dbReference type="Proteomes" id="UP000019151"/>
    </source>
</evidence>
<feature type="chain" id="PRO_5004794373" description="Lipoprotein" evidence="1">
    <location>
        <begin position="23"/>
        <end position="99"/>
    </location>
</feature>
<evidence type="ECO:0008006" key="4">
    <source>
        <dbReference type="Google" id="ProtNLM"/>
    </source>
</evidence>
<protein>
    <recommendedName>
        <fullName evidence="4">Lipoprotein</fullName>
    </recommendedName>
</protein>
<dbReference type="HOGENOM" id="CLU_2316262_0_0_0"/>